<sequence length="356" mass="38255">MAASREAPSTSFGAVGDSDPCHWGTSTTVSILPSFDWLDASLAWCNCQCPLSVPAMIYKDSLMLDPVRLRLLREFAEHGTMTAVGEVCGMTSSAVSQQLATLEREANVPLFERAGRRVRLTAEGRRLVRHAHIVLNALDAAEEDLRSASTPRGPVRVACFATAAVHRLLPAIAAARSRHPYLHVVVYELEPREAVEALRDGGCDLGITFTYNLIPENPPPGVSRRLLGVEPILIALPADHPAAAGAVDLRSLREEPWIAGSRGTNDHEMLHRACALAGFHPRVIHTADDYALVLRMVREGLGAGLVPELVATVVGVPDGVVLQPISTVEITRTTHALVRTATPAVTAMLELLGARP</sequence>
<dbReference type="PROSITE" id="PS50931">
    <property type="entry name" value="HTH_LYSR"/>
    <property type="match status" value="1"/>
</dbReference>
<keyword evidence="3" id="KW-0238">DNA-binding</keyword>
<dbReference type="InterPro" id="IPR036390">
    <property type="entry name" value="WH_DNA-bd_sf"/>
</dbReference>
<organism evidence="6 7">
    <name type="scientific">Nonomuraea turkmeniaca</name>
    <dbReference type="NCBI Taxonomy" id="103838"/>
    <lineage>
        <taxon>Bacteria</taxon>
        <taxon>Bacillati</taxon>
        <taxon>Actinomycetota</taxon>
        <taxon>Actinomycetes</taxon>
        <taxon>Streptosporangiales</taxon>
        <taxon>Streptosporangiaceae</taxon>
        <taxon>Nonomuraea</taxon>
    </lineage>
</organism>
<evidence type="ECO:0000313" key="6">
    <source>
        <dbReference type="EMBL" id="TMR22571.1"/>
    </source>
</evidence>
<dbReference type="SUPFAM" id="SSF53850">
    <property type="entry name" value="Periplasmic binding protein-like II"/>
    <property type="match status" value="1"/>
</dbReference>
<dbReference type="InterPro" id="IPR000847">
    <property type="entry name" value="LysR_HTH_N"/>
</dbReference>
<evidence type="ECO:0000256" key="1">
    <source>
        <dbReference type="ARBA" id="ARBA00009437"/>
    </source>
</evidence>
<dbReference type="Pfam" id="PF00126">
    <property type="entry name" value="HTH_1"/>
    <property type="match status" value="1"/>
</dbReference>
<keyword evidence="4" id="KW-0804">Transcription</keyword>
<dbReference type="OrthoDB" id="3636008at2"/>
<proteinExistence type="inferred from homology"/>
<name>A0A5S4FQV5_9ACTN</name>
<keyword evidence="2" id="KW-0805">Transcription regulation</keyword>
<evidence type="ECO:0000256" key="2">
    <source>
        <dbReference type="ARBA" id="ARBA00023015"/>
    </source>
</evidence>
<reference evidence="6 7" key="1">
    <citation type="submission" date="2019-05" db="EMBL/GenBank/DDBJ databases">
        <title>Draft genome sequence of Nonomuraea turkmeniaca DSM 43926.</title>
        <authorList>
            <person name="Saricaoglu S."/>
            <person name="Isik K."/>
        </authorList>
    </citation>
    <scope>NUCLEOTIDE SEQUENCE [LARGE SCALE GENOMIC DNA]</scope>
    <source>
        <strain evidence="6 7">DSM 43926</strain>
    </source>
</reference>
<feature type="domain" description="HTH lysR-type" evidence="5">
    <location>
        <begin position="64"/>
        <end position="121"/>
    </location>
</feature>
<dbReference type="PANTHER" id="PTHR30346:SF29">
    <property type="entry name" value="LYSR SUBSTRATE-BINDING"/>
    <property type="match status" value="1"/>
</dbReference>
<dbReference type="Pfam" id="PF03466">
    <property type="entry name" value="LysR_substrate"/>
    <property type="match status" value="1"/>
</dbReference>
<dbReference type="GO" id="GO:0032993">
    <property type="term" value="C:protein-DNA complex"/>
    <property type="evidence" value="ECO:0007669"/>
    <property type="project" value="TreeGrafter"/>
</dbReference>
<evidence type="ECO:0000313" key="7">
    <source>
        <dbReference type="Proteomes" id="UP000309128"/>
    </source>
</evidence>
<protein>
    <submittedName>
        <fullName evidence="6">LysR family transcriptional regulator</fullName>
    </submittedName>
</protein>
<evidence type="ECO:0000256" key="3">
    <source>
        <dbReference type="ARBA" id="ARBA00023125"/>
    </source>
</evidence>
<dbReference type="InterPro" id="IPR005119">
    <property type="entry name" value="LysR_subst-bd"/>
</dbReference>
<dbReference type="CDD" id="cd08423">
    <property type="entry name" value="PBP2_LTTR_like_6"/>
    <property type="match status" value="1"/>
</dbReference>
<dbReference type="Proteomes" id="UP000309128">
    <property type="component" value="Unassembled WGS sequence"/>
</dbReference>
<accession>A0A5S4FQV5</accession>
<dbReference type="Gene3D" id="1.10.10.10">
    <property type="entry name" value="Winged helix-like DNA-binding domain superfamily/Winged helix DNA-binding domain"/>
    <property type="match status" value="1"/>
</dbReference>
<dbReference type="GO" id="GO:0003677">
    <property type="term" value="F:DNA binding"/>
    <property type="evidence" value="ECO:0007669"/>
    <property type="project" value="UniProtKB-KW"/>
</dbReference>
<evidence type="ECO:0000256" key="4">
    <source>
        <dbReference type="ARBA" id="ARBA00023163"/>
    </source>
</evidence>
<dbReference type="PANTHER" id="PTHR30346">
    <property type="entry name" value="TRANSCRIPTIONAL DUAL REGULATOR HCAR-RELATED"/>
    <property type="match status" value="1"/>
</dbReference>
<dbReference type="AlphaFoldDB" id="A0A5S4FQV5"/>
<comment type="caution">
    <text evidence="6">The sequence shown here is derived from an EMBL/GenBank/DDBJ whole genome shotgun (WGS) entry which is preliminary data.</text>
</comment>
<dbReference type="Gene3D" id="3.40.190.10">
    <property type="entry name" value="Periplasmic binding protein-like II"/>
    <property type="match status" value="2"/>
</dbReference>
<keyword evidence="7" id="KW-1185">Reference proteome</keyword>
<dbReference type="SUPFAM" id="SSF46785">
    <property type="entry name" value="Winged helix' DNA-binding domain"/>
    <property type="match status" value="1"/>
</dbReference>
<dbReference type="EMBL" id="VCKY01000028">
    <property type="protein sequence ID" value="TMR22571.1"/>
    <property type="molecule type" value="Genomic_DNA"/>
</dbReference>
<dbReference type="GO" id="GO:0003700">
    <property type="term" value="F:DNA-binding transcription factor activity"/>
    <property type="evidence" value="ECO:0007669"/>
    <property type="project" value="InterPro"/>
</dbReference>
<comment type="similarity">
    <text evidence="1">Belongs to the LysR transcriptional regulatory family.</text>
</comment>
<dbReference type="InterPro" id="IPR036388">
    <property type="entry name" value="WH-like_DNA-bd_sf"/>
</dbReference>
<gene>
    <name evidence="6" type="ORF">ETD86_11315</name>
</gene>
<evidence type="ECO:0000259" key="5">
    <source>
        <dbReference type="PROSITE" id="PS50931"/>
    </source>
</evidence>